<dbReference type="OMA" id="KEPARAN"/>
<dbReference type="RefSeq" id="XP_016612200.1">
    <property type="nucleotide sequence ID" value="XM_016749913.1"/>
</dbReference>
<dbReference type="InterPro" id="IPR008909">
    <property type="entry name" value="DALR_anticod-bd"/>
</dbReference>
<dbReference type="eggNOG" id="KOG1195">
    <property type="taxonomic scope" value="Eukaryota"/>
</dbReference>
<dbReference type="Pfam" id="PF05746">
    <property type="entry name" value="DALR_1"/>
    <property type="match status" value="1"/>
</dbReference>
<dbReference type="PROSITE" id="PS01054">
    <property type="entry name" value="TRANSALDOLASE_1"/>
    <property type="match status" value="1"/>
</dbReference>
<dbReference type="FunFam" id="1.10.730.10:FF:000006">
    <property type="entry name" value="Arginyl-tRNA synthetase 2, mitochondrial"/>
    <property type="match status" value="1"/>
</dbReference>
<dbReference type="SMART" id="SM00836">
    <property type="entry name" value="DALR_1"/>
    <property type="match status" value="1"/>
</dbReference>
<keyword evidence="7 9" id="KW-0030">Aminoacyl-tRNA synthetase</keyword>
<dbReference type="Proteomes" id="UP000053201">
    <property type="component" value="Unassembled WGS sequence"/>
</dbReference>
<gene>
    <name evidence="11" type="ORF">SPPG_01595</name>
</gene>
<dbReference type="InterPro" id="IPR009080">
    <property type="entry name" value="tRNAsynth_Ia_anticodon-bd"/>
</dbReference>
<name>A0A0L0HS27_SPIPD</name>
<comment type="similarity">
    <text evidence="1 9">Belongs to the class-I aminoacyl-tRNA synthetase family.</text>
</comment>
<dbReference type="InterPro" id="IPR018225">
    <property type="entry name" value="Transaldolase_AS"/>
</dbReference>
<dbReference type="GO" id="GO:0006098">
    <property type="term" value="P:pentose-phosphate shunt"/>
    <property type="evidence" value="ECO:0007669"/>
    <property type="project" value="UniProtKB-UniPathway"/>
</dbReference>
<keyword evidence="3 9" id="KW-0436">Ligase</keyword>
<evidence type="ECO:0000256" key="2">
    <source>
        <dbReference type="ARBA" id="ARBA00012837"/>
    </source>
</evidence>
<evidence type="ECO:0000256" key="3">
    <source>
        <dbReference type="ARBA" id="ARBA00022598"/>
    </source>
</evidence>
<dbReference type="Gene3D" id="3.30.1360.70">
    <property type="entry name" value="Arginyl tRNA synthetase N-terminal domain"/>
    <property type="match status" value="1"/>
</dbReference>
<dbReference type="EC" id="6.1.1.19" evidence="2"/>
<dbReference type="Gene3D" id="3.40.50.620">
    <property type="entry name" value="HUPs"/>
    <property type="match status" value="1"/>
</dbReference>
<keyword evidence="12" id="KW-1185">Reference proteome</keyword>
<dbReference type="PANTHER" id="PTHR11956:SF11">
    <property type="entry name" value="ARGININE--TRNA LIGASE, MITOCHONDRIAL-RELATED"/>
    <property type="match status" value="1"/>
</dbReference>
<dbReference type="InterPro" id="IPR035684">
    <property type="entry name" value="ArgRS_core"/>
</dbReference>
<keyword evidence="4 9" id="KW-0547">Nucleotide-binding</keyword>
<dbReference type="PANTHER" id="PTHR11956">
    <property type="entry name" value="ARGINYL-TRNA SYNTHETASE"/>
    <property type="match status" value="1"/>
</dbReference>
<dbReference type="AlphaFoldDB" id="A0A0L0HS27"/>
<dbReference type="GO" id="GO:0005975">
    <property type="term" value="P:carbohydrate metabolic process"/>
    <property type="evidence" value="ECO:0007669"/>
    <property type="project" value="InterPro"/>
</dbReference>
<dbReference type="SUPFAM" id="SSF47323">
    <property type="entry name" value="Anticodon-binding domain of a subclass of class I aminoacyl-tRNA synthetases"/>
    <property type="match status" value="1"/>
</dbReference>
<dbReference type="OrthoDB" id="68056at2759"/>
<keyword evidence="5 9" id="KW-0067">ATP-binding</keyword>
<reference evidence="11 12" key="1">
    <citation type="submission" date="2009-08" db="EMBL/GenBank/DDBJ databases">
        <title>The Genome Sequence of Spizellomyces punctatus strain DAOM BR117.</title>
        <authorList>
            <consortium name="The Broad Institute Genome Sequencing Platform"/>
            <person name="Russ C."/>
            <person name="Cuomo C."/>
            <person name="Shea T."/>
            <person name="Young S.K."/>
            <person name="Zeng Q."/>
            <person name="Koehrsen M."/>
            <person name="Haas B."/>
            <person name="Borodovsky M."/>
            <person name="Guigo R."/>
            <person name="Alvarado L."/>
            <person name="Berlin A."/>
            <person name="Bochicchio J."/>
            <person name="Borenstein D."/>
            <person name="Chapman S."/>
            <person name="Chen Z."/>
            <person name="Engels R."/>
            <person name="Freedman E."/>
            <person name="Gellesch M."/>
            <person name="Goldberg J."/>
            <person name="Griggs A."/>
            <person name="Gujja S."/>
            <person name="Heiman D."/>
            <person name="Hepburn T."/>
            <person name="Howarth C."/>
            <person name="Jen D."/>
            <person name="Larson L."/>
            <person name="Lewis B."/>
            <person name="Mehta T."/>
            <person name="Park D."/>
            <person name="Pearson M."/>
            <person name="Roberts A."/>
            <person name="Saif S."/>
            <person name="Shenoy N."/>
            <person name="Sisk P."/>
            <person name="Stolte C."/>
            <person name="Sykes S."/>
            <person name="Thomson T."/>
            <person name="Walk T."/>
            <person name="White J."/>
            <person name="Yandava C."/>
            <person name="Burger G."/>
            <person name="Gray M.W."/>
            <person name="Holland P.W.H."/>
            <person name="King N."/>
            <person name="Lang F.B.F."/>
            <person name="Roger A.J."/>
            <person name="Ruiz-Trillo I."/>
            <person name="Lander E."/>
            <person name="Nusbaum C."/>
        </authorList>
    </citation>
    <scope>NUCLEOTIDE SEQUENCE [LARGE SCALE GENOMIC DNA]</scope>
    <source>
        <strain evidence="11 12">DAOM BR117</strain>
    </source>
</reference>
<dbReference type="EMBL" id="KQ257451">
    <property type="protein sequence ID" value="KND04161.1"/>
    <property type="molecule type" value="Genomic_DNA"/>
</dbReference>
<dbReference type="GO" id="GO:0006420">
    <property type="term" value="P:arginyl-tRNA aminoacylation"/>
    <property type="evidence" value="ECO:0007669"/>
    <property type="project" value="InterPro"/>
</dbReference>
<evidence type="ECO:0000259" key="10">
    <source>
        <dbReference type="SMART" id="SM00836"/>
    </source>
</evidence>
<dbReference type="GO" id="GO:0032543">
    <property type="term" value="P:mitochondrial translation"/>
    <property type="evidence" value="ECO:0007669"/>
    <property type="project" value="TreeGrafter"/>
</dbReference>
<dbReference type="VEuPathDB" id="FungiDB:SPPG_01595"/>
<dbReference type="Pfam" id="PF00750">
    <property type="entry name" value="tRNA-synt_1d"/>
    <property type="match status" value="1"/>
</dbReference>
<dbReference type="STRING" id="645134.A0A0L0HS27"/>
<keyword evidence="6 9" id="KW-0648">Protein biosynthesis</keyword>
<protein>
    <recommendedName>
        <fullName evidence="2">arginine--tRNA ligase</fullName>
        <ecNumber evidence="2">6.1.1.19</ecNumber>
    </recommendedName>
</protein>
<dbReference type="InterPro" id="IPR036695">
    <property type="entry name" value="Arg-tRNA-synth_N_sf"/>
</dbReference>
<dbReference type="InParanoid" id="A0A0L0HS27"/>
<evidence type="ECO:0000256" key="4">
    <source>
        <dbReference type="ARBA" id="ARBA00022741"/>
    </source>
</evidence>
<evidence type="ECO:0000256" key="6">
    <source>
        <dbReference type="ARBA" id="ARBA00022917"/>
    </source>
</evidence>
<feature type="domain" description="DALR anticodon binding" evidence="10">
    <location>
        <begin position="473"/>
        <end position="588"/>
    </location>
</feature>
<dbReference type="InterPro" id="IPR014729">
    <property type="entry name" value="Rossmann-like_a/b/a_fold"/>
</dbReference>
<dbReference type="Gene3D" id="1.10.730.10">
    <property type="entry name" value="Isoleucyl-tRNA Synthetase, Domain 1"/>
    <property type="match status" value="1"/>
</dbReference>
<organism evidence="11 12">
    <name type="scientific">Spizellomyces punctatus (strain DAOM BR117)</name>
    <dbReference type="NCBI Taxonomy" id="645134"/>
    <lineage>
        <taxon>Eukaryota</taxon>
        <taxon>Fungi</taxon>
        <taxon>Fungi incertae sedis</taxon>
        <taxon>Chytridiomycota</taxon>
        <taxon>Chytridiomycota incertae sedis</taxon>
        <taxon>Chytridiomycetes</taxon>
        <taxon>Spizellomycetales</taxon>
        <taxon>Spizellomycetaceae</taxon>
        <taxon>Spizellomyces</taxon>
    </lineage>
</organism>
<evidence type="ECO:0000313" key="12">
    <source>
        <dbReference type="Proteomes" id="UP000053201"/>
    </source>
</evidence>
<accession>A0A0L0HS27</accession>
<evidence type="ECO:0000256" key="8">
    <source>
        <dbReference type="ARBA" id="ARBA00049339"/>
    </source>
</evidence>
<evidence type="ECO:0000256" key="1">
    <source>
        <dbReference type="ARBA" id="ARBA00005594"/>
    </source>
</evidence>
<dbReference type="SUPFAM" id="SSF52374">
    <property type="entry name" value="Nucleotidylyl transferase"/>
    <property type="match status" value="1"/>
</dbReference>
<evidence type="ECO:0000313" key="11">
    <source>
        <dbReference type="EMBL" id="KND04161.1"/>
    </source>
</evidence>
<evidence type="ECO:0000256" key="5">
    <source>
        <dbReference type="ARBA" id="ARBA00022840"/>
    </source>
</evidence>
<comment type="catalytic activity">
    <reaction evidence="8">
        <text>tRNA(Arg) + L-arginine + ATP = L-arginyl-tRNA(Arg) + AMP + diphosphate</text>
        <dbReference type="Rhea" id="RHEA:20301"/>
        <dbReference type="Rhea" id="RHEA-COMP:9658"/>
        <dbReference type="Rhea" id="RHEA-COMP:9673"/>
        <dbReference type="ChEBI" id="CHEBI:30616"/>
        <dbReference type="ChEBI" id="CHEBI:32682"/>
        <dbReference type="ChEBI" id="CHEBI:33019"/>
        <dbReference type="ChEBI" id="CHEBI:78442"/>
        <dbReference type="ChEBI" id="CHEBI:78513"/>
        <dbReference type="ChEBI" id="CHEBI:456215"/>
        <dbReference type="EC" id="6.1.1.19"/>
    </reaction>
</comment>
<dbReference type="GeneID" id="27685247"/>
<dbReference type="GO" id="GO:0005739">
    <property type="term" value="C:mitochondrion"/>
    <property type="evidence" value="ECO:0007669"/>
    <property type="project" value="TreeGrafter"/>
</dbReference>
<dbReference type="GO" id="GO:0004814">
    <property type="term" value="F:arginine-tRNA ligase activity"/>
    <property type="evidence" value="ECO:0007669"/>
    <property type="project" value="UniProtKB-EC"/>
</dbReference>
<dbReference type="GO" id="GO:0005524">
    <property type="term" value="F:ATP binding"/>
    <property type="evidence" value="ECO:0007669"/>
    <property type="project" value="UniProtKB-KW"/>
</dbReference>
<proteinExistence type="inferred from homology"/>
<dbReference type="UniPathway" id="UPA00115">
    <property type="reaction ID" value="UER00414"/>
</dbReference>
<evidence type="ECO:0000256" key="7">
    <source>
        <dbReference type="ARBA" id="ARBA00023146"/>
    </source>
</evidence>
<dbReference type="InterPro" id="IPR001278">
    <property type="entry name" value="Arg-tRNA-ligase"/>
</dbReference>
<sequence>MGELFQLHIATELAPIVSLPPTSILPFIERNRRPFKEPGQFTLPVAKLISLYRQDPETKCSHSNLTPAALAASIASRWVPTSHVRAVTATSDHLSFHVDSRLFISSILGAVRSGELSRPEKSRNHSAIVEREEEVVIEFDFPNIGQVFSSRYWRSLAVAAFVERCCKLRSQNGKLRCKIGIWNKHTEILLLACQRNGFEDGPYTPLVLHKNFERTLEDITTNPTLLLRSKKLLYDLYCGIPAIVEMWSRAWEAWRDSFAPVLERMGISGQLETDELICKDRVDRFLTFLQEAGLLKPGRNAGEQIVDLRDWQLGTALLMTGDGVPTQVLVDAVISMERGECHVSKTYVVAEIGRQYSFQQSRKLVELVESGIHDLIDAPFGKIYDMDMRTSEPVLSPEPYLNCAKMYMEDIMREKESSIGEHVENELVTQNNAPDMIGLTALLFQTYQPRRTKNFSYNWSRIVSNESDIGVYIQYTHARLASVLCHAPPPNPEVDITPLLSTPIPLALVSKLSRYPHVLFTTLNTHDPSVLVTYLVELSREVGSCLSGIRVKGQSNEVKEARAELVRAIQTVISWGLSLLGVKGVDRM</sequence>
<evidence type="ECO:0000256" key="9">
    <source>
        <dbReference type="RuleBase" id="RU363038"/>
    </source>
</evidence>